<accession>A0AA90R8N3</accession>
<evidence type="ECO:0000256" key="4">
    <source>
        <dbReference type="ARBA" id="ARBA00022989"/>
    </source>
</evidence>
<evidence type="ECO:0000256" key="5">
    <source>
        <dbReference type="ARBA" id="ARBA00023136"/>
    </source>
</evidence>
<dbReference type="PANTHER" id="PTHR43496:SF1">
    <property type="entry name" value="POLYGALACTURONAN_RHAMNOGALACTURONAN TRANSPORT SYSTEM PERMEASE PROTEIN YTEP"/>
    <property type="match status" value="1"/>
</dbReference>
<dbReference type="SUPFAM" id="SSF161098">
    <property type="entry name" value="MetI-like"/>
    <property type="match status" value="2"/>
</dbReference>
<feature type="domain" description="ABC transmembrane type-1" evidence="7">
    <location>
        <begin position="372"/>
        <end position="576"/>
    </location>
</feature>
<evidence type="ECO:0000259" key="7">
    <source>
        <dbReference type="PROSITE" id="PS50928"/>
    </source>
</evidence>
<keyword evidence="3 6" id="KW-0812">Transmembrane</keyword>
<dbReference type="Pfam" id="PF00528">
    <property type="entry name" value="BPD_transp_1"/>
    <property type="match status" value="2"/>
</dbReference>
<dbReference type="NCBIfam" id="TIGR03262">
    <property type="entry name" value="PhnU2"/>
    <property type="match status" value="1"/>
</dbReference>
<sequence length="593" mass="66601">MNPTEVPVQSNVHRKKIRQKTGKTEWFHKSLIVLMLLGLIIGIVLPLIQLFFEALKDKNGAYAGFVNFVHYFQTPSLVQSMYNTLFISIITGVISVVLAFFYAYALTRTQIRWKGFFKYIAFLPLFAPTMMHGIALIYLFGNKGAFTTGFFGFFEKIFGTALGIDIHLYGPVGIVISEVIYTFPQAFLILMVAISVTDYRLYEAAETLGSGKMKKFFTVTIPSIKYGLVSAFFVAFILSFTDFGAPKVVGAQYNVLATDIYKQVVGQQNLSMGSTVGIILIIPALIAFLADRMMQRKQSASFSSKSVSYKIKKNPWRDRTYFVYCLLISLGVLSLIGAIIAASLVKVWPYNFSLTLEHLTFKNVAGNGLEPYFNSLYVSLITAIIGTMVIFFGAYLIEKTRFMKVTRQVSYFLSILPLALPGLVIGLAYIFFFNKPEFNFWGLTIVNPFQSLYGTFMIIIIANIIHFYSVNLITATTALKKLDKEFEPVSESMNIPFYKTFFNVTVPMSIPAILEIGIYLFVNSMTTISAVIFLYTADTKLASISIVNMTDAGDTAPAAAMSFIIVLTNIFVRVAYEFATKKIRKRTQAWQQR</sequence>
<feature type="transmembrane region" description="Helical" evidence="6">
    <location>
        <begin position="85"/>
        <end position="107"/>
    </location>
</feature>
<dbReference type="AlphaFoldDB" id="A0AA90R8N3"/>
<feature type="transmembrane region" description="Helical" evidence="6">
    <location>
        <begin position="31"/>
        <end position="52"/>
    </location>
</feature>
<evidence type="ECO:0000256" key="1">
    <source>
        <dbReference type="ARBA" id="ARBA00004141"/>
    </source>
</evidence>
<dbReference type="PANTHER" id="PTHR43496">
    <property type="entry name" value="PROTEIN LPLB"/>
    <property type="match status" value="1"/>
</dbReference>
<comment type="subcellular location">
    <subcellularLocation>
        <location evidence="6">Cell membrane</location>
        <topology evidence="6">Multi-pass membrane protein</topology>
    </subcellularLocation>
    <subcellularLocation>
        <location evidence="1">Membrane</location>
        <topology evidence="1">Multi-pass membrane protein</topology>
    </subcellularLocation>
</comment>
<feature type="transmembrane region" description="Helical" evidence="6">
    <location>
        <begin position="321"/>
        <end position="345"/>
    </location>
</feature>
<dbReference type="InterPro" id="IPR017664">
    <property type="entry name" value="AminoethylPonate_ABC_perm-1"/>
</dbReference>
<keyword evidence="2 6" id="KW-0813">Transport</keyword>
<dbReference type="GO" id="GO:0005886">
    <property type="term" value="C:plasma membrane"/>
    <property type="evidence" value="ECO:0007669"/>
    <property type="project" value="UniProtKB-SubCell"/>
</dbReference>
<feature type="transmembrane region" description="Helical" evidence="6">
    <location>
        <begin position="452"/>
        <end position="474"/>
    </location>
</feature>
<feature type="transmembrane region" description="Helical" evidence="6">
    <location>
        <begin position="270"/>
        <end position="290"/>
    </location>
</feature>
<name>A0AA90R8N3_9BACI</name>
<evidence type="ECO:0000256" key="6">
    <source>
        <dbReference type="RuleBase" id="RU363032"/>
    </source>
</evidence>
<dbReference type="Proteomes" id="UP001178888">
    <property type="component" value="Unassembled WGS sequence"/>
</dbReference>
<comment type="caution">
    <text evidence="8">The sequence shown here is derived from an EMBL/GenBank/DDBJ whole genome shotgun (WGS) entry which is preliminary data.</text>
</comment>
<evidence type="ECO:0000313" key="9">
    <source>
        <dbReference type="Proteomes" id="UP001178888"/>
    </source>
</evidence>
<organism evidence="8 9">
    <name type="scientific">Bacillus salipaludis</name>
    <dbReference type="NCBI Taxonomy" id="2547811"/>
    <lineage>
        <taxon>Bacteria</taxon>
        <taxon>Bacillati</taxon>
        <taxon>Bacillota</taxon>
        <taxon>Bacilli</taxon>
        <taxon>Bacillales</taxon>
        <taxon>Bacillaceae</taxon>
        <taxon>Bacillus</taxon>
    </lineage>
</organism>
<feature type="transmembrane region" description="Helical" evidence="6">
    <location>
        <begin position="409"/>
        <end position="432"/>
    </location>
</feature>
<keyword evidence="9" id="KW-1185">Reference proteome</keyword>
<dbReference type="Gene3D" id="1.10.3720.10">
    <property type="entry name" value="MetI-like"/>
    <property type="match status" value="2"/>
</dbReference>
<evidence type="ECO:0000256" key="2">
    <source>
        <dbReference type="ARBA" id="ARBA00022448"/>
    </source>
</evidence>
<feature type="transmembrane region" description="Helical" evidence="6">
    <location>
        <begin position="216"/>
        <end position="238"/>
    </location>
</feature>
<evidence type="ECO:0000313" key="8">
    <source>
        <dbReference type="EMBL" id="MDQ6598566.1"/>
    </source>
</evidence>
<keyword evidence="5 6" id="KW-0472">Membrane</keyword>
<evidence type="ECO:0000256" key="3">
    <source>
        <dbReference type="ARBA" id="ARBA00022692"/>
    </source>
</evidence>
<feature type="domain" description="ABC transmembrane type-1" evidence="7">
    <location>
        <begin position="81"/>
        <end position="291"/>
    </location>
</feature>
<feature type="transmembrane region" description="Helical" evidence="6">
    <location>
        <begin position="516"/>
        <end position="536"/>
    </location>
</feature>
<reference evidence="8" key="1">
    <citation type="submission" date="2023-08" db="EMBL/GenBank/DDBJ databases">
        <title>Nitrogen cycling bacteria in agricultural field soils.</title>
        <authorList>
            <person name="Jang J."/>
        </authorList>
    </citation>
    <scope>NUCLEOTIDE SEQUENCE</scope>
    <source>
        <strain evidence="8">PS3-36</strain>
    </source>
</reference>
<dbReference type="EMBL" id="JAVGVR010000001">
    <property type="protein sequence ID" value="MDQ6598566.1"/>
    <property type="molecule type" value="Genomic_DNA"/>
</dbReference>
<proteinExistence type="inferred from homology"/>
<gene>
    <name evidence="8" type="ORF">RCG21_19760</name>
</gene>
<feature type="transmembrane region" description="Helical" evidence="6">
    <location>
        <begin position="172"/>
        <end position="196"/>
    </location>
</feature>
<dbReference type="InterPro" id="IPR000515">
    <property type="entry name" value="MetI-like"/>
</dbReference>
<feature type="transmembrane region" description="Helical" evidence="6">
    <location>
        <begin position="376"/>
        <end position="397"/>
    </location>
</feature>
<dbReference type="CDD" id="cd06261">
    <property type="entry name" value="TM_PBP2"/>
    <property type="match status" value="2"/>
</dbReference>
<comment type="similarity">
    <text evidence="6">Belongs to the binding-protein-dependent transport system permease family.</text>
</comment>
<dbReference type="GO" id="GO:0055085">
    <property type="term" value="P:transmembrane transport"/>
    <property type="evidence" value="ECO:0007669"/>
    <property type="project" value="InterPro"/>
</dbReference>
<dbReference type="InterPro" id="IPR035906">
    <property type="entry name" value="MetI-like_sf"/>
</dbReference>
<keyword evidence="4 6" id="KW-1133">Transmembrane helix</keyword>
<feature type="transmembrane region" description="Helical" evidence="6">
    <location>
        <begin position="119"/>
        <end position="141"/>
    </location>
</feature>
<feature type="transmembrane region" description="Helical" evidence="6">
    <location>
        <begin position="556"/>
        <end position="576"/>
    </location>
</feature>
<dbReference type="RefSeq" id="WP_235824821.1">
    <property type="nucleotide sequence ID" value="NZ_JAVGVR010000001.1"/>
</dbReference>
<dbReference type="PROSITE" id="PS50928">
    <property type="entry name" value="ABC_TM1"/>
    <property type="match status" value="2"/>
</dbReference>
<protein>
    <submittedName>
        <fullName evidence="8">2-aminoethylphosphonate ABC transporter permease subunit</fullName>
    </submittedName>
</protein>